<protein>
    <submittedName>
        <fullName evidence="2">Uncharacterized protein</fullName>
    </submittedName>
</protein>
<gene>
    <name evidence="2" type="ORF">Cba03nite_73190</name>
</gene>
<dbReference type="Proteomes" id="UP000601223">
    <property type="component" value="Unassembled WGS sequence"/>
</dbReference>
<organism evidence="2 3">
    <name type="scientific">Catellatospora bangladeshensis</name>
    <dbReference type="NCBI Taxonomy" id="310355"/>
    <lineage>
        <taxon>Bacteria</taxon>
        <taxon>Bacillati</taxon>
        <taxon>Actinomycetota</taxon>
        <taxon>Actinomycetes</taxon>
        <taxon>Micromonosporales</taxon>
        <taxon>Micromonosporaceae</taxon>
        <taxon>Catellatospora</taxon>
    </lineage>
</organism>
<evidence type="ECO:0000256" key="1">
    <source>
        <dbReference type="SAM" id="Phobius"/>
    </source>
</evidence>
<keyword evidence="1" id="KW-0472">Membrane</keyword>
<keyword evidence="1" id="KW-1133">Transmembrane helix</keyword>
<accession>A0A8J3NPI1</accession>
<evidence type="ECO:0000313" key="3">
    <source>
        <dbReference type="Proteomes" id="UP000601223"/>
    </source>
</evidence>
<comment type="caution">
    <text evidence="2">The sequence shown here is derived from an EMBL/GenBank/DDBJ whole genome shotgun (WGS) entry which is preliminary data.</text>
</comment>
<feature type="transmembrane region" description="Helical" evidence="1">
    <location>
        <begin position="48"/>
        <end position="67"/>
    </location>
</feature>
<proteinExistence type="predicted"/>
<evidence type="ECO:0000313" key="2">
    <source>
        <dbReference type="EMBL" id="GIF85970.1"/>
    </source>
</evidence>
<feature type="transmembrane region" description="Helical" evidence="1">
    <location>
        <begin position="23"/>
        <end position="42"/>
    </location>
</feature>
<name>A0A8J3NPI1_9ACTN</name>
<reference evidence="2 3" key="1">
    <citation type="submission" date="2021-01" db="EMBL/GenBank/DDBJ databases">
        <title>Whole genome shotgun sequence of Catellatospora bangladeshensis NBRC 107357.</title>
        <authorList>
            <person name="Komaki H."/>
            <person name="Tamura T."/>
        </authorList>
    </citation>
    <scope>NUCLEOTIDE SEQUENCE [LARGE SCALE GENOMIC DNA]</scope>
    <source>
        <strain evidence="2 3">NBRC 107357</strain>
    </source>
</reference>
<keyword evidence="3" id="KW-1185">Reference proteome</keyword>
<dbReference type="EMBL" id="BONF01000056">
    <property type="protein sequence ID" value="GIF85970.1"/>
    <property type="molecule type" value="Genomic_DNA"/>
</dbReference>
<keyword evidence="1" id="KW-0812">Transmembrane</keyword>
<sequence length="161" mass="17670">MHVALFTPKGTVRLTPDAPGRMVNLMVFWSAVTLFVFGLFALDDEPGGAKPGHVTVLLVMLLFARGFHRTLTLGVFADETALYLCRAGVSVQVQLDQVEALTLRSDEQLPRVLWVDLKDGRRYPTPAYFGDVGTRGLSLTRAQMDTLIADLTRRLPAPATA</sequence>
<dbReference type="AlphaFoldDB" id="A0A8J3NPI1"/>
<dbReference type="RefSeq" id="WP_203756613.1">
    <property type="nucleotide sequence ID" value="NZ_BONF01000056.1"/>
</dbReference>